<feature type="transmembrane region" description="Helical" evidence="5">
    <location>
        <begin position="366"/>
        <end position="383"/>
    </location>
</feature>
<evidence type="ECO:0000313" key="8">
    <source>
        <dbReference type="Proteomes" id="UP000481360"/>
    </source>
</evidence>
<feature type="transmembrane region" description="Helical" evidence="5">
    <location>
        <begin position="112"/>
        <end position="134"/>
    </location>
</feature>
<comment type="subcellular location">
    <subcellularLocation>
        <location evidence="1">Membrane</location>
        <topology evidence="1">Multi-pass membrane protein</topology>
    </subcellularLocation>
</comment>
<evidence type="ECO:0000256" key="2">
    <source>
        <dbReference type="ARBA" id="ARBA00022692"/>
    </source>
</evidence>
<reference evidence="7 8" key="1">
    <citation type="submission" date="2020-03" db="EMBL/GenBank/DDBJ databases">
        <title>Isolation and identification of active actinomycetes.</title>
        <authorList>
            <person name="Sun X."/>
        </authorList>
    </citation>
    <scope>NUCLEOTIDE SEQUENCE [LARGE SCALE GENOMIC DNA]</scope>
    <source>
        <strain evidence="7 8">NEAU-D13</strain>
    </source>
</reference>
<proteinExistence type="predicted"/>
<evidence type="ECO:0000256" key="1">
    <source>
        <dbReference type="ARBA" id="ARBA00004141"/>
    </source>
</evidence>
<feature type="transmembrane region" description="Helical" evidence="5">
    <location>
        <begin position="27"/>
        <end position="47"/>
    </location>
</feature>
<keyword evidence="2 5" id="KW-0812">Transmembrane</keyword>
<dbReference type="GO" id="GO:0016874">
    <property type="term" value="F:ligase activity"/>
    <property type="evidence" value="ECO:0007669"/>
    <property type="project" value="UniProtKB-KW"/>
</dbReference>
<feature type="transmembrane region" description="Helical" evidence="5">
    <location>
        <begin position="209"/>
        <end position="230"/>
    </location>
</feature>
<comment type="caution">
    <text evidence="7">The sequence shown here is derived from an EMBL/GenBank/DDBJ whole genome shotgun (WGS) entry which is preliminary data.</text>
</comment>
<organism evidence="7 8">
    <name type="scientific">Lentzea alba</name>
    <dbReference type="NCBI Taxonomy" id="2714351"/>
    <lineage>
        <taxon>Bacteria</taxon>
        <taxon>Bacillati</taxon>
        <taxon>Actinomycetota</taxon>
        <taxon>Actinomycetes</taxon>
        <taxon>Pseudonocardiales</taxon>
        <taxon>Pseudonocardiaceae</taxon>
        <taxon>Lentzea</taxon>
    </lineage>
</organism>
<dbReference type="InterPro" id="IPR007016">
    <property type="entry name" value="O-antigen_ligase-rel_domated"/>
</dbReference>
<accession>A0A7C9VYU5</accession>
<feature type="transmembrane region" description="Helical" evidence="5">
    <location>
        <begin position="146"/>
        <end position="163"/>
    </location>
</feature>
<evidence type="ECO:0000313" key="7">
    <source>
        <dbReference type="EMBL" id="NGY60439.1"/>
    </source>
</evidence>
<feature type="domain" description="O-antigen ligase-related" evidence="6">
    <location>
        <begin position="176"/>
        <end position="316"/>
    </location>
</feature>
<gene>
    <name evidence="7" type="ORF">G7043_16035</name>
</gene>
<keyword evidence="3 5" id="KW-1133">Transmembrane helix</keyword>
<dbReference type="InterPro" id="IPR051533">
    <property type="entry name" value="WaaL-like"/>
</dbReference>
<feature type="transmembrane region" description="Helical" evidence="5">
    <location>
        <begin position="59"/>
        <end position="80"/>
    </location>
</feature>
<sequence length="415" mass="43274">MWLTSLLRVLACATVALAPLEGYLLQVHGQLAKAVPAALIAVWLISLVRHRRLPAPHPLHLLLALLAVVLLTTSAIHVAEPFTLEYLVRWLPFLVITVVLADVAAREVPVRALLAACVAGAVVAAAGGLISLFGGELRATGPLEDPNDLAFFLVGALPLLVALPGRSRIVLLLLGAVLVAGTAATFSRGGGIALACALAWLIARRALPVRAVVVTAAVAGVAALVFAGVAQAELARAFQEKSHIAGTNADTRMLRWQAAARMLADSPVVGVGPGGFRQEYAAASHNAELDEQTPVAHNLFLEVAAELGLPGFAVLIGLVAIGFVASERALRATTGRHEAVPLALPVTTVSVAGERASRSVPGRREAVAVQAALIAVLVASIFLSEQYYLPLWQLVAIAVAIEVRARKEGRCAFST</sequence>
<evidence type="ECO:0000256" key="5">
    <source>
        <dbReference type="SAM" id="Phobius"/>
    </source>
</evidence>
<protein>
    <submittedName>
        <fullName evidence="7">O-antigen ligase family protein</fullName>
    </submittedName>
</protein>
<dbReference type="GO" id="GO:0016020">
    <property type="term" value="C:membrane"/>
    <property type="evidence" value="ECO:0007669"/>
    <property type="project" value="UniProtKB-SubCell"/>
</dbReference>
<feature type="transmembrane region" description="Helical" evidence="5">
    <location>
        <begin position="170"/>
        <end position="203"/>
    </location>
</feature>
<keyword evidence="7" id="KW-0436">Ligase</keyword>
<evidence type="ECO:0000256" key="4">
    <source>
        <dbReference type="ARBA" id="ARBA00023136"/>
    </source>
</evidence>
<dbReference type="Pfam" id="PF04932">
    <property type="entry name" value="Wzy_C"/>
    <property type="match status" value="1"/>
</dbReference>
<dbReference type="EMBL" id="JAAMPJ010000004">
    <property type="protein sequence ID" value="NGY60439.1"/>
    <property type="molecule type" value="Genomic_DNA"/>
</dbReference>
<dbReference type="Proteomes" id="UP000481360">
    <property type="component" value="Unassembled WGS sequence"/>
</dbReference>
<dbReference type="PANTHER" id="PTHR37422:SF13">
    <property type="entry name" value="LIPOPOLYSACCHARIDE BIOSYNTHESIS PROTEIN PA4999-RELATED"/>
    <property type="match status" value="1"/>
</dbReference>
<keyword evidence="4 5" id="KW-0472">Membrane</keyword>
<dbReference type="AlphaFoldDB" id="A0A7C9VYU5"/>
<feature type="transmembrane region" description="Helical" evidence="5">
    <location>
        <begin position="86"/>
        <end position="105"/>
    </location>
</feature>
<evidence type="ECO:0000259" key="6">
    <source>
        <dbReference type="Pfam" id="PF04932"/>
    </source>
</evidence>
<name>A0A7C9VYU5_9PSEU</name>
<evidence type="ECO:0000256" key="3">
    <source>
        <dbReference type="ARBA" id="ARBA00022989"/>
    </source>
</evidence>
<keyword evidence="8" id="KW-1185">Reference proteome</keyword>
<dbReference type="PANTHER" id="PTHR37422">
    <property type="entry name" value="TEICHURONIC ACID BIOSYNTHESIS PROTEIN TUAE"/>
    <property type="match status" value="1"/>
</dbReference>
<dbReference type="RefSeq" id="WP_166046474.1">
    <property type="nucleotide sequence ID" value="NZ_JAAMPJ010000004.1"/>
</dbReference>